<dbReference type="PROSITE" id="PS51007">
    <property type="entry name" value="CYTC"/>
    <property type="match status" value="2"/>
</dbReference>
<protein>
    <submittedName>
        <fullName evidence="10">Di-heme cytochrome c peroxidase</fullName>
    </submittedName>
</protein>
<comment type="caution">
    <text evidence="10">The sequence shown here is derived from an EMBL/GenBank/DDBJ whole genome shotgun (WGS) entry which is preliminary data.</text>
</comment>
<organism evidence="10 11">
    <name type="scientific">Silvimonas iriomotensis</name>
    <dbReference type="NCBI Taxonomy" id="449662"/>
    <lineage>
        <taxon>Bacteria</taxon>
        <taxon>Pseudomonadati</taxon>
        <taxon>Pseudomonadota</taxon>
        <taxon>Betaproteobacteria</taxon>
        <taxon>Neisseriales</taxon>
        <taxon>Chitinibacteraceae</taxon>
        <taxon>Silvimonas</taxon>
    </lineage>
</organism>
<keyword evidence="11" id="KW-1185">Reference proteome</keyword>
<evidence type="ECO:0000256" key="2">
    <source>
        <dbReference type="ARBA" id="ARBA00022617"/>
    </source>
</evidence>
<keyword evidence="10" id="KW-0575">Peroxidase</keyword>
<dbReference type="PANTHER" id="PTHR30600">
    <property type="entry name" value="CYTOCHROME C PEROXIDASE-RELATED"/>
    <property type="match status" value="1"/>
</dbReference>
<dbReference type="SUPFAM" id="SSF46626">
    <property type="entry name" value="Cytochrome c"/>
    <property type="match status" value="2"/>
</dbReference>
<evidence type="ECO:0000256" key="3">
    <source>
        <dbReference type="ARBA" id="ARBA00022723"/>
    </source>
</evidence>
<evidence type="ECO:0000313" key="10">
    <source>
        <dbReference type="EMBL" id="GGP18344.1"/>
    </source>
</evidence>
<keyword evidence="5" id="KW-0560">Oxidoreductase</keyword>
<keyword evidence="2 7" id="KW-0349">Heme</keyword>
<proteinExistence type="predicted"/>
<dbReference type="InterPro" id="IPR004852">
    <property type="entry name" value="Di-haem_cyt_c_peroxidsae"/>
</dbReference>
<evidence type="ECO:0000256" key="5">
    <source>
        <dbReference type="ARBA" id="ARBA00023002"/>
    </source>
</evidence>
<feature type="domain" description="Cytochrome c" evidence="9">
    <location>
        <begin position="74"/>
        <end position="201"/>
    </location>
</feature>
<dbReference type="Pfam" id="PF03150">
    <property type="entry name" value="CCP_MauG"/>
    <property type="match status" value="1"/>
</dbReference>
<dbReference type="PANTHER" id="PTHR30600:SF10">
    <property type="entry name" value="BLL6722 PROTEIN"/>
    <property type="match status" value="1"/>
</dbReference>
<evidence type="ECO:0000256" key="1">
    <source>
        <dbReference type="ARBA" id="ARBA00004196"/>
    </source>
</evidence>
<dbReference type="RefSeq" id="WP_188701897.1">
    <property type="nucleotide sequence ID" value="NZ_BMLX01000001.1"/>
</dbReference>
<keyword evidence="4" id="KW-0732">Signal</keyword>
<accession>A0ABQ2P4Q5</accession>
<evidence type="ECO:0000256" key="6">
    <source>
        <dbReference type="ARBA" id="ARBA00023004"/>
    </source>
</evidence>
<dbReference type="InterPro" id="IPR051395">
    <property type="entry name" value="Cytochrome_c_Peroxidase/MauG"/>
</dbReference>
<evidence type="ECO:0000259" key="9">
    <source>
        <dbReference type="PROSITE" id="PS51007"/>
    </source>
</evidence>
<dbReference type="EMBL" id="BMLX01000001">
    <property type="protein sequence ID" value="GGP18344.1"/>
    <property type="molecule type" value="Genomic_DNA"/>
</dbReference>
<gene>
    <name evidence="10" type="ORF">GCM10010970_04460</name>
</gene>
<comment type="subcellular location">
    <subcellularLocation>
        <location evidence="1">Cell envelope</location>
    </subcellularLocation>
</comment>
<feature type="domain" description="Cytochrome c" evidence="9">
    <location>
        <begin position="258"/>
        <end position="434"/>
    </location>
</feature>
<dbReference type="Proteomes" id="UP000637267">
    <property type="component" value="Unassembled WGS sequence"/>
</dbReference>
<dbReference type="GO" id="GO:0004601">
    <property type="term" value="F:peroxidase activity"/>
    <property type="evidence" value="ECO:0007669"/>
    <property type="project" value="UniProtKB-KW"/>
</dbReference>
<feature type="region of interest" description="Disordered" evidence="8">
    <location>
        <begin position="398"/>
        <end position="419"/>
    </location>
</feature>
<name>A0ABQ2P4Q5_9NEIS</name>
<keyword evidence="3 7" id="KW-0479">Metal-binding</keyword>
<reference evidence="11" key="1">
    <citation type="journal article" date="2019" name="Int. J. Syst. Evol. Microbiol.">
        <title>The Global Catalogue of Microorganisms (GCM) 10K type strain sequencing project: providing services to taxonomists for standard genome sequencing and annotation.</title>
        <authorList>
            <consortium name="The Broad Institute Genomics Platform"/>
            <consortium name="The Broad Institute Genome Sequencing Center for Infectious Disease"/>
            <person name="Wu L."/>
            <person name="Ma J."/>
        </authorList>
    </citation>
    <scope>NUCLEOTIDE SEQUENCE [LARGE SCALE GENOMIC DNA]</scope>
    <source>
        <strain evidence="11">CGMCC 1.8859</strain>
    </source>
</reference>
<evidence type="ECO:0000256" key="4">
    <source>
        <dbReference type="ARBA" id="ARBA00022729"/>
    </source>
</evidence>
<evidence type="ECO:0000256" key="8">
    <source>
        <dbReference type="SAM" id="MobiDB-lite"/>
    </source>
</evidence>
<dbReference type="InterPro" id="IPR036909">
    <property type="entry name" value="Cyt_c-like_dom_sf"/>
</dbReference>
<dbReference type="InterPro" id="IPR009056">
    <property type="entry name" value="Cyt_c-like_dom"/>
</dbReference>
<keyword evidence="6 7" id="KW-0408">Iron</keyword>
<dbReference type="Gene3D" id="1.10.760.10">
    <property type="entry name" value="Cytochrome c-like domain"/>
    <property type="match status" value="2"/>
</dbReference>
<evidence type="ECO:0000313" key="11">
    <source>
        <dbReference type="Proteomes" id="UP000637267"/>
    </source>
</evidence>
<evidence type="ECO:0000256" key="7">
    <source>
        <dbReference type="PROSITE-ProRule" id="PRU00433"/>
    </source>
</evidence>
<sequence length="452" mass="49573">MFSKFSLPPIRPRRSRLQYPLFVVAAVFTLGTLYGCKDSVASQTAAARPAAASQPAWKKADYAPTLKTQPKVADMAALGKLMFYDVSLSGSGKVSCATCHSADHAYGPPNNLPVQMGGKDGNLAGTRAVPSLRYLQTVPNFSEHFFDDDGDDSVDAGPTGGHNWDGRARNVHEQARIPLLAVNEMANASPADVAAKVARAPYAGQFKKVFGDDIFNDPENAFKWATMALEIFQETPTEFYPYSSKYDAFLRHQIKLSPQEMRGLQVFNDEDKGNCASCHISAVTENGAFPNFSDFGLIALGVPRNMKIPANADAAHFDMGACGPDRTDLKGRGEFCGLFRTPSLRNVATRKVFMHNGEFTSLEQVVRFYNERDTNPGKWYPRGKDGKVITHNDLPDQYKDNLNQDPPFGRKPGQKPAMSEVDIRDVVAFMKTLTDGYTDPVQAGGKLKTAHK</sequence>